<evidence type="ECO:0000313" key="1">
    <source>
        <dbReference type="EMBL" id="MFD2609350.1"/>
    </source>
</evidence>
<accession>A0ABW5P4E5</accession>
<dbReference type="EMBL" id="JBHUMK010000034">
    <property type="protein sequence ID" value="MFD2609350.1"/>
    <property type="molecule type" value="Genomic_DNA"/>
</dbReference>
<sequence length="309" mass="35241">MTKAILFDLHLQDGLDKIHSKQFAEILIKTARLIVRSNISSISVWKNFMSESCSDKTIACVLHEDFPPELRDERRVIISRLGRDPYIEDIIEDFQVEQNIIISAYIEGILSSSFAAAYILRSPLYDILPSNLYKCADCKVRLEQLENDEDSVVEFSFEASILDPNQDEVTTSEILLKYTRMELNSPQQIVEYLDNLSSVRLYPGARDQILELNGRRECNSVLRHLVEIAFWSQRLPEVDFSHLPVNASDESRSTLQNPQLMAHRHFNDGRGNGVKFSFHTKPAGGLRIYLKLEAVDCVSIGYVGPHLPL</sequence>
<reference evidence="2" key="1">
    <citation type="journal article" date="2019" name="Int. J. Syst. Evol. Microbiol.">
        <title>The Global Catalogue of Microorganisms (GCM) 10K type strain sequencing project: providing services to taxonomists for standard genome sequencing and annotation.</title>
        <authorList>
            <consortium name="The Broad Institute Genomics Platform"/>
            <consortium name="The Broad Institute Genome Sequencing Center for Infectious Disease"/>
            <person name="Wu L."/>
            <person name="Ma J."/>
        </authorList>
    </citation>
    <scope>NUCLEOTIDE SEQUENCE [LARGE SCALE GENOMIC DNA]</scope>
    <source>
        <strain evidence="2">KCTC 33842</strain>
    </source>
</reference>
<proteinExistence type="predicted"/>
<comment type="caution">
    <text evidence="1">The sequence shown here is derived from an EMBL/GenBank/DDBJ whole genome shotgun (WGS) entry which is preliminary data.</text>
</comment>
<gene>
    <name evidence="1" type="ORF">ACFSR9_07870</name>
</gene>
<dbReference type="Proteomes" id="UP001597475">
    <property type="component" value="Unassembled WGS sequence"/>
</dbReference>
<evidence type="ECO:0000313" key="2">
    <source>
        <dbReference type="Proteomes" id="UP001597475"/>
    </source>
</evidence>
<organism evidence="1 2">
    <name type="scientific">Deinococcus taklimakanensis</name>
    <dbReference type="NCBI Taxonomy" id="536443"/>
    <lineage>
        <taxon>Bacteria</taxon>
        <taxon>Thermotogati</taxon>
        <taxon>Deinococcota</taxon>
        <taxon>Deinococci</taxon>
        <taxon>Deinococcales</taxon>
        <taxon>Deinococcaceae</taxon>
        <taxon>Deinococcus</taxon>
    </lineage>
</organism>
<name>A0ABW5P4E5_9DEIO</name>
<keyword evidence="2" id="KW-1185">Reference proteome</keyword>
<protein>
    <submittedName>
        <fullName evidence="1">Uncharacterized protein</fullName>
    </submittedName>
</protein>
<dbReference type="RefSeq" id="WP_386844656.1">
    <property type="nucleotide sequence ID" value="NZ_JBHUMK010000034.1"/>
</dbReference>